<organism evidence="1 2">
    <name type="scientific">Actinopolymorpha pittospori</name>
    <dbReference type="NCBI Taxonomy" id="648752"/>
    <lineage>
        <taxon>Bacteria</taxon>
        <taxon>Bacillati</taxon>
        <taxon>Actinomycetota</taxon>
        <taxon>Actinomycetes</taxon>
        <taxon>Propionibacteriales</taxon>
        <taxon>Actinopolymorphaceae</taxon>
        <taxon>Actinopolymorpha</taxon>
    </lineage>
</organism>
<dbReference type="Proteomes" id="UP000638648">
    <property type="component" value="Unassembled WGS sequence"/>
</dbReference>
<name>A0A927R8K6_9ACTN</name>
<protein>
    <submittedName>
        <fullName evidence="1">Uncharacterized protein</fullName>
    </submittedName>
</protein>
<evidence type="ECO:0000313" key="1">
    <source>
        <dbReference type="EMBL" id="MBE1605494.1"/>
    </source>
</evidence>
<reference evidence="1" key="1">
    <citation type="submission" date="2020-10" db="EMBL/GenBank/DDBJ databases">
        <title>Sequencing the genomes of 1000 actinobacteria strains.</title>
        <authorList>
            <person name="Klenk H.-P."/>
        </authorList>
    </citation>
    <scope>NUCLEOTIDE SEQUENCE</scope>
    <source>
        <strain evidence="1">DSM 45354</strain>
    </source>
</reference>
<accession>A0A927R8K6</accession>
<sequence>MRASERWVFPPDSALVSGLVDQAVHRISSSTAMRAEDGQPLVNP</sequence>
<dbReference type="EMBL" id="JADBEM010000001">
    <property type="protein sequence ID" value="MBE1605494.1"/>
    <property type="molecule type" value="Genomic_DNA"/>
</dbReference>
<dbReference type="AlphaFoldDB" id="A0A927R8K6"/>
<evidence type="ECO:0000313" key="2">
    <source>
        <dbReference type="Proteomes" id="UP000638648"/>
    </source>
</evidence>
<keyword evidence="2" id="KW-1185">Reference proteome</keyword>
<proteinExistence type="predicted"/>
<comment type="caution">
    <text evidence="1">The sequence shown here is derived from an EMBL/GenBank/DDBJ whole genome shotgun (WGS) entry which is preliminary data.</text>
</comment>
<gene>
    <name evidence="1" type="ORF">HEB94_002342</name>
</gene>